<accession>A0A6J4PZC8</accession>
<feature type="compositionally biased region" description="Basic residues" evidence="1">
    <location>
        <begin position="291"/>
        <end position="302"/>
    </location>
</feature>
<feature type="non-terminal residue" evidence="2">
    <location>
        <position position="1"/>
    </location>
</feature>
<feature type="compositionally biased region" description="Basic residues" evidence="1">
    <location>
        <begin position="63"/>
        <end position="76"/>
    </location>
</feature>
<feature type="compositionally biased region" description="Basic residues" evidence="1">
    <location>
        <begin position="97"/>
        <end position="118"/>
    </location>
</feature>
<evidence type="ECO:0000256" key="1">
    <source>
        <dbReference type="SAM" id="MobiDB-lite"/>
    </source>
</evidence>
<feature type="compositionally biased region" description="Basic and acidic residues" evidence="1">
    <location>
        <begin position="171"/>
        <end position="180"/>
    </location>
</feature>
<feature type="compositionally biased region" description="Basic and acidic residues" evidence="1">
    <location>
        <begin position="79"/>
        <end position="89"/>
    </location>
</feature>
<gene>
    <name evidence="2" type="ORF">AVDCRST_MAG66-2793</name>
</gene>
<sequence>DPRPTRPAVPTAAARPRRARSLHRSARRVRWRRRPERRPRPRPRSRTRRVRSRVPGDRAVRSAVRRHAGHHRRAAGAHRVAEPHGHRDSVGGGGRAAGRRRRRPVGLPARRPHHRAVRLHAERRGRARLLTRPGPGLRRRPGVPRRAGERGRRGAGAAVGDRSGGGLQPGRADRRGDRPHGGGGAGRREHAVRHRGGRGLGPAAGRAGDLLPRARPDPVHRHRRDVHRCGLRAVRHGEHRRRGRDAGHLPAAVPGVRRPGRPRGRPAQRRRVLRGHAGAGGGAGGVVRPPRGARRPRRGAGRGRREPLGSAGGRAGRDRRRGRPGAGARSGRRL</sequence>
<protein>
    <submittedName>
        <fullName evidence="2">Vitamin B12 ABC transporter, substrate-binding protein BtuF</fullName>
    </submittedName>
</protein>
<feature type="compositionally biased region" description="Basic residues" evidence="1">
    <location>
        <begin position="15"/>
        <end position="52"/>
    </location>
</feature>
<evidence type="ECO:0000313" key="2">
    <source>
        <dbReference type="EMBL" id="CAA9423542.1"/>
    </source>
</evidence>
<dbReference type="AlphaFoldDB" id="A0A6J4PZC8"/>
<organism evidence="2">
    <name type="scientific">uncultured Pseudonocardia sp</name>
    <dbReference type="NCBI Taxonomy" id="211455"/>
    <lineage>
        <taxon>Bacteria</taxon>
        <taxon>Bacillati</taxon>
        <taxon>Actinomycetota</taxon>
        <taxon>Actinomycetes</taxon>
        <taxon>Pseudonocardiales</taxon>
        <taxon>Pseudonocardiaceae</taxon>
        <taxon>Pseudonocardia</taxon>
        <taxon>environmental samples</taxon>
    </lineage>
</organism>
<feature type="region of interest" description="Disordered" evidence="1">
    <location>
        <begin position="1"/>
        <end position="334"/>
    </location>
</feature>
<feature type="compositionally biased region" description="Basic residues" evidence="1">
    <location>
        <begin position="258"/>
        <end position="274"/>
    </location>
</feature>
<name>A0A6J4PZC8_9PSEU</name>
<proteinExistence type="predicted"/>
<reference evidence="2" key="1">
    <citation type="submission" date="2020-02" db="EMBL/GenBank/DDBJ databases">
        <authorList>
            <person name="Meier V. D."/>
        </authorList>
    </citation>
    <scope>NUCLEOTIDE SEQUENCE</scope>
    <source>
        <strain evidence="2">AVDCRST_MAG66</strain>
    </source>
</reference>
<feature type="non-terminal residue" evidence="2">
    <location>
        <position position="334"/>
    </location>
</feature>
<feature type="compositionally biased region" description="Low complexity" evidence="1">
    <location>
        <begin position="1"/>
        <end position="14"/>
    </location>
</feature>
<feature type="compositionally biased region" description="Low complexity" evidence="1">
    <location>
        <begin position="201"/>
        <end position="211"/>
    </location>
</feature>
<feature type="compositionally biased region" description="Basic residues" evidence="1">
    <location>
        <begin position="220"/>
        <end position="243"/>
    </location>
</feature>
<dbReference type="EMBL" id="CADCUS010000412">
    <property type="protein sequence ID" value="CAA9423542.1"/>
    <property type="molecule type" value="Genomic_DNA"/>
</dbReference>